<evidence type="ECO:0000259" key="3">
    <source>
        <dbReference type="PROSITE" id="PS51781"/>
    </source>
</evidence>
<dbReference type="AlphaFoldDB" id="A0A200HQ17"/>
<dbReference type="InterPro" id="IPR050695">
    <property type="entry name" value="N-acetylmuramoyl_amidase_3"/>
</dbReference>
<dbReference type="EMBL" id="NIBL01000003">
    <property type="protein sequence ID" value="OUZ14804.1"/>
    <property type="molecule type" value="Genomic_DNA"/>
</dbReference>
<dbReference type="Gene3D" id="2.30.30.40">
    <property type="entry name" value="SH3 Domains"/>
    <property type="match status" value="1"/>
</dbReference>
<dbReference type="Gene3D" id="3.40.630.40">
    <property type="entry name" value="Zn-dependent exopeptidases"/>
    <property type="match status" value="1"/>
</dbReference>
<protein>
    <recommendedName>
        <fullName evidence="3">SH3b domain-containing protein</fullName>
    </recommendedName>
</protein>
<dbReference type="PANTHER" id="PTHR30404:SF7">
    <property type="entry name" value="CELL WALL AMIDASE LYTH-RELATED"/>
    <property type="match status" value="1"/>
</dbReference>
<dbReference type="CDD" id="cd02696">
    <property type="entry name" value="MurNAc-LAA"/>
    <property type="match status" value="1"/>
</dbReference>
<dbReference type="SUPFAM" id="SSF53187">
    <property type="entry name" value="Zn-dependent exopeptidases"/>
    <property type="match status" value="1"/>
</dbReference>
<gene>
    <name evidence="4" type="ORF">A5869_001909</name>
</gene>
<evidence type="ECO:0000313" key="4">
    <source>
        <dbReference type="EMBL" id="OUZ14804.1"/>
    </source>
</evidence>
<dbReference type="SMART" id="SM00646">
    <property type="entry name" value="Ami_3"/>
    <property type="match status" value="1"/>
</dbReference>
<keyword evidence="2" id="KW-0961">Cell wall biogenesis/degradation</keyword>
<accession>A0A200HQ17</accession>
<organism evidence="4 5">
    <name type="scientific">Enterococcus cecorum</name>
    <dbReference type="NCBI Taxonomy" id="44008"/>
    <lineage>
        <taxon>Bacteria</taxon>
        <taxon>Bacillati</taxon>
        <taxon>Bacillota</taxon>
        <taxon>Bacilli</taxon>
        <taxon>Lactobacillales</taxon>
        <taxon>Enterococcaceae</taxon>
        <taxon>Enterococcus</taxon>
    </lineage>
</organism>
<dbReference type="GO" id="GO:0008745">
    <property type="term" value="F:N-acetylmuramoyl-L-alanine amidase activity"/>
    <property type="evidence" value="ECO:0007669"/>
    <property type="project" value="InterPro"/>
</dbReference>
<feature type="domain" description="SH3b" evidence="3">
    <location>
        <begin position="64"/>
        <end position="129"/>
    </location>
</feature>
<dbReference type="InterPro" id="IPR003646">
    <property type="entry name" value="SH3-like_bac-type"/>
</dbReference>
<evidence type="ECO:0000313" key="5">
    <source>
        <dbReference type="Proteomes" id="UP000196503"/>
    </source>
</evidence>
<keyword evidence="1" id="KW-0378">Hydrolase</keyword>
<dbReference type="Pfam" id="PF08239">
    <property type="entry name" value="SH3_3"/>
    <property type="match status" value="1"/>
</dbReference>
<name>A0A200HQ17_9ENTE</name>
<dbReference type="PANTHER" id="PTHR30404">
    <property type="entry name" value="N-ACETYLMURAMOYL-L-ALANINE AMIDASE"/>
    <property type="match status" value="1"/>
</dbReference>
<dbReference type="Pfam" id="PF01520">
    <property type="entry name" value="Amidase_3"/>
    <property type="match status" value="1"/>
</dbReference>
<dbReference type="GO" id="GO:0009253">
    <property type="term" value="P:peptidoglycan catabolic process"/>
    <property type="evidence" value="ECO:0007669"/>
    <property type="project" value="InterPro"/>
</dbReference>
<dbReference type="RefSeq" id="WP_256968846.1">
    <property type="nucleotide sequence ID" value="NZ_NIBL01000003.1"/>
</dbReference>
<dbReference type="GO" id="GO:0030288">
    <property type="term" value="C:outer membrane-bounded periplasmic space"/>
    <property type="evidence" value="ECO:0007669"/>
    <property type="project" value="TreeGrafter"/>
</dbReference>
<dbReference type="GO" id="GO:0071555">
    <property type="term" value="P:cell wall organization"/>
    <property type="evidence" value="ECO:0007669"/>
    <property type="project" value="UniProtKB-KW"/>
</dbReference>
<dbReference type="PROSITE" id="PS51781">
    <property type="entry name" value="SH3B"/>
    <property type="match status" value="1"/>
</dbReference>
<evidence type="ECO:0000256" key="2">
    <source>
        <dbReference type="ARBA" id="ARBA00023316"/>
    </source>
</evidence>
<reference evidence="4 5" key="1">
    <citation type="submission" date="2017-05" db="EMBL/GenBank/DDBJ databases">
        <title>The Genome Sequence of Enterococcus faecium 2D5_DIV0622.</title>
        <authorList>
            <consortium name="The Broad Institute Genomics Platform"/>
            <consortium name="The Broad Institute Genomic Center for Infectious Diseases"/>
            <person name="Earl A."/>
            <person name="Manson A."/>
            <person name="Schwartman J."/>
            <person name="Gilmore M."/>
            <person name="Abouelleil A."/>
            <person name="Cao P."/>
            <person name="Chapman S."/>
            <person name="Cusick C."/>
            <person name="Shea T."/>
            <person name="Young S."/>
            <person name="Neafsey D."/>
            <person name="Nusbaum C."/>
            <person name="Birren B."/>
        </authorList>
    </citation>
    <scope>NUCLEOTIDE SEQUENCE [LARGE SCALE GENOMIC DNA]</scope>
    <source>
        <strain evidence="4 5">2D5_DIV0622</strain>
    </source>
</reference>
<proteinExistence type="predicted"/>
<comment type="caution">
    <text evidence="4">The sequence shown here is derived from an EMBL/GenBank/DDBJ whole genome shotgun (WGS) entry which is preliminary data.</text>
</comment>
<dbReference type="InterPro" id="IPR002508">
    <property type="entry name" value="MurNAc-LAA_cat"/>
</dbReference>
<dbReference type="Proteomes" id="UP000196503">
    <property type="component" value="Unassembled WGS sequence"/>
</dbReference>
<evidence type="ECO:0000256" key="1">
    <source>
        <dbReference type="ARBA" id="ARBA00022801"/>
    </source>
</evidence>
<sequence>MTKKKKRRRLKKKWRYRFSLLGIILLLWLIFGPIKGHLLHKPEKKETTTVTTVKKKKIPQRKAEEKSFVKVTSRDINLYQNADATSQILEAVSPGEIFDYKGMENDFYLVSTNQGFTGYVSKSDASKFTKKMLQPIHTLKNAIIVLDAGHGGDDIGASSINKKYYEKDMTIAMVKVIKKALENAGAKVYLTHNSSNKYIYLDDVTKFSMDKNADVFLSIHFDAADVDNQYSGVKTYYYYNKYKNLAQSISHQFDNLPLNNLGIEQGNFEVIRETTQPSLLLELGYLNNEKDLAYITSNDYREKIANDIVKGLENFFNNN</sequence>